<dbReference type="PANTHER" id="PTHR21646">
    <property type="entry name" value="UBIQUITIN CARBOXYL-TERMINAL HYDROLASE"/>
    <property type="match status" value="1"/>
</dbReference>
<dbReference type="Gene3D" id="3.90.70.10">
    <property type="entry name" value="Cysteine proteinases"/>
    <property type="match status" value="2"/>
</dbReference>
<dbReference type="InterPro" id="IPR006615">
    <property type="entry name" value="Pept_C19_DUSP"/>
</dbReference>
<dbReference type="Pfam" id="PF00443">
    <property type="entry name" value="UCH"/>
    <property type="match status" value="1"/>
</dbReference>
<dbReference type="InterPro" id="IPR038765">
    <property type="entry name" value="Papain-like_cys_pep_sf"/>
</dbReference>
<dbReference type="PROSITE" id="PS00973">
    <property type="entry name" value="USP_2"/>
    <property type="match status" value="1"/>
</dbReference>
<accession>A0A8S0YN10</accession>
<sequence length="2382" mass="264398">MGAKDSKPSFISYEDAVKRVSDSELRRIREAFKRCAGANGTALSLEAFVHEVLCDGVPYEVAEWLYQACGGTKRGIAFRELLCGIVVLTKGNIEEKIKFLWTLYVNNQGDNGTFIYKRDFARTLHLEHTSLPATASNRANEVLLSLFGAGEKVTFDQFRSWLLIHKDATVLSKWLLSEVNIAQDLETPTFYQSLAGVTHLEERDIIELEKCFWSLRNAAPTGQLDAESLSPLLSPPLPAAAIAGAFLAFDENRDGHVDFKELCCGLSAACRGPRTERLKFCFKIFDLDSDGVLNKKELIDMVGILCTVANENLKNQNSRASTPSDGNDSESTDKGFDPEVILMNIREKLVTVPRNGRKPIFHLGPNGDSNDKDKEVAVTKEPDADSEAIIANDMALTLEDFLIWSVETAEKLVTPFLDLVFEVCHIVLGLRPQCKHQERDIVLGWLRREVQRGYSVGQFWYLIASEWWSSWLGYTAGGSTDSCCRAPQRNIDEAIVCDESFTTNSTESMGSLLWRADSASLGSAGSSSGVSSAPAPRPARAPRAPGPIDNRRLLAPDHLKVRTLTGEGGHLRRDVTLAQHRDFELVPDALWRALAVWYGAPAPLPRQVIRPPNSDVELELYPLQLKILRHVPSTQRAASLGGVLGSVPLAPAPPERQLAYSAAFSRLATVKQVCEFLCGALGLAREDVRLWAVASAAVLLDDERPTLYELRLDERPRLLLELRNPDLTWPEEIGALGICSGSRATERRETLIAPNLPGATGLHNLGNTCFMNAALQSVWNTGPLTRYFNSGMHMYEVNTTNPLGTKGVLALRYGELCKEVWSCSARSVAPLRVRWCVSRWARALAGGGQHDAQELLAWLLDALHEDLNRVRQAPKAPIHHHDSDGRPDQVVAAEAWEQHTARNSSIMTDLFYGQLKSKVQCDTCARESVRFDAFNMLSLPLPMESYVSFEIRVMLLDGSVPIKYGVRVNSEGTYLDLKKKLSELCGLPPEALLIVELSGASIGRVFEDGAKISGVSALELFAYELPHSDCESDDSDCDDTAADTNGWCSEAVQWAEVSVGRGANTSSLCMPALFCFKRSRSEILMSQSPPNTFYNQAKYTDHSYRSSTLPKDLKKEVNGNSSPTLSVKSLNMKPSSPRLPKVKFGSSPSNMCKMDSPPTVVPATGKLQYLVAVHRKQCRSDAYFLPWQRSRSSLFGVPLLVGVRGGRGAGGAALSGRELYARVWAQVARLLSARPKHHDQHNHATDCDDSLGYEFPFRVRVVRAGGAWCARCAWPRLCRGCTLPSDDTPVCFDPPGKRRRARKRSSVAPAALESDVPDSSSPIAKAKLNRLAAARLSTDFVESESECCTVDGMELGALLSAARRGSVVLAIDWDPTALHLRYQSTREKELVEHWSVRASRAEAARAVDLASCLRAFTSSERLEQPYHCDGCRSAQPATKKLQIWRLPPIMIVHLKRFQYVNNKWIKSQKVVNFPFQDFDPTEYLASVPQETILRHMDISSFKPRSSVFVDDTISESDTDNDDDDVHFSSAPKEKVIPKEKVGSKRKSSGEVRGRQRLESTSLVTTPVTDDNLIDYHQHHLLNDQDPFQLKYRLYAVVSHSGQLSGGHYVAYCRNPSGAWLCYNDSSCRELAPAPAPPIDPAAAYLLFYERQGLRYTHSRSLTLPTTLYNDSSCRELAPAPAPPIDPAAAYLLFYERQGLRYTHSRSLTLPTTLYNDSSCRELAPAPAPPIDPAAAYLLFYERQGLRYTHSRSLTLPTTLYNDSSCRELAPAPAPPIDPAAAYLLFYERQGLRYTHSRSLTLPTTLYNDSSCRELAPAPAPPIDPAAAYLLFYERQGLRYTHSRSLTLPTTLYNDSSCRELAPAPAPPIDPAAAYLLFYERQGLRYTHSRSLTLPTTLYNDSSCRELAPAPAPPIDPAAAYLLFYERQGLRYTHSRSLTLPTTLYNDSSCRELAPAPAPPIDPAAAYLLFYERQGLRYTHSRSLTLPTTLYNDSSCRELAPAPAPPIDPAAAYLLFYERQGLRYTHSRSLTLPTTLYNDSSCRELAPAPAPPIDPAAAYLLFYERQGLRYTHSRSLTLPTTLYNDSSCRELAPAPAPPIDPAAAYLLFYERQGLRYTHSRSLTLPTTLYNDSSCRELAPAPAPPIDPAAAYLLFYERQGLRYTHSRSLTLPTTLYNDSSCRELAPAPAPPIDPAAAYLLFYERQGLRYTHSRSLTLPDYTLQRQLVPGARARARAAHRPRRRLPALLRAPGAQGLRYPHSRSLTLPTTLYNDRSCRELAPAPAPPIDPAAAYLLFYERQGLRYTHSRSLTLPTTLYNDSSCRELAPAPAPPIDPAAAYLLFYERQGLRYDAYLPDIEGKEPTVKDPDILDPDDTDLKKMCSII</sequence>
<proteinExistence type="predicted"/>
<dbReference type="SMART" id="SM00054">
    <property type="entry name" value="EFh"/>
    <property type="match status" value="2"/>
</dbReference>
<evidence type="ECO:0000256" key="2">
    <source>
        <dbReference type="ARBA" id="ARBA00012759"/>
    </source>
</evidence>
<dbReference type="Pfam" id="PF13202">
    <property type="entry name" value="EF-hand_5"/>
    <property type="match status" value="1"/>
</dbReference>
<reference evidence="8 9" key="1">
    <citation type="submission" date="2020-04" db="EMBL/GenBank/DDBJ databases">
        <authorList>
            <person name="Wallbank WR R."/>
            <person name="Pardo Diaz C."/>
            <person name="Kozak K."/>
            <person name="Martin S."/>
            <person name="Jiggins C."/>
            <person name="Moest M."/>
            <person name="Warren A I."/>
            <person name="Byers J.R.P. K."/>
            <person name="Montejo-Kovacevich G."/>
            <person name="Yen C E."/>
        </authorList>
    </citation>
    <scope>NUCLEOTIDE SEQUENCE [LARGE SCALE GENOMIC DNA]</scope>
</reference>
<keyword evidence="3" id="KW-0106">Calcium</keyword>
<dbReference type="CDD" id="cd00051">
    <property type="entry name" value="EFh"/>
    <property type="match status" value="1"/>
</dbReference>
<dbReference type="PROSITE" id="PS50222">
    <property type="entry name" value="EF_HAND_2"/>
    <property type="match status" value="2"/>
</dbReference>
<name>A0A8S0YN10_ARCPL</name>
<protein>
    <recommendedName>
        <fullName evidence="2">ubiquitinyl hydrolase 1</fullName>
        <ecNumber evidence="2">3.4.19.12</ecNumber>
    </recommendedName>
</protein>
<dbReference type="PANTHER" id="PTHR21646:SF76">
    <property type="entry name" value="UBIQUITIN CARBOXYL-TERMINAL HYDROLASE 32"/>
    <property type="match status" value="1"/>
</dbReference>
<dbReference type="Pfam" id="PF25265">
    <property type="entry name" value="USP32_N"/>
    <property type="match status" value="1"/>
</dbReference>
<dbReference type="InterPro" id="IPR018200">
    <property type="entry name" value="USP_CS"/>
</dbReference>
<feature type="compositionally biased region" description="Low complexity" evidence="4">
    <location>
        <begin position="525"/>
        <end position="534"/>
    </location>
</feature>
<feature type="compositionally biased region" description="Basic and acidic residues" evidence="4">
    <location>
        <begin position="1531"/>
        <end position="1555"/>
    </location>
</feature>
<dbReference type="InterPro" id="IPR057368">
    <property type="entry name" value="USP32_N"/>
</dbReference>
<dbReference type="SUPFAM" id="SSF54001">
    <property type="entry name" value="Cysteine proteinases"/>
    <property type="match status" value="1"/>
</dbReference>
<feature type="domain" description="EF-hand" evidence="5">
    <location>
        <begin position="237"/>
        <end position="272"/>
    </location>
</feature>
<dbReference type="Gene3D" id="1.10.238.10">
    <property type="entry name" value="EF-hand"/>
    <property type="match status" value="2"/>
</dbReference>
<evidence type="ECO:0000259" key="5">
    <source>
        <dbReference type="PROSITE" id="PS50222"/>
    </source>
</evidence>
<dbReference type="Proteomes" id="UP000494256">
    <property type="component" value="Unassembled WGS sequence"/>
</dbReference>
<dbReference type="GO" id="GO:0005509">
    <property type="term" value="F:calcium ion binding"/>
    <property type="evidence" value="ECO:0007669"/>
    <property type="project" value="InterPro"/>
</dbReference>
<feature type="domain" description="USP" evidence="6">
    <location>
        <begin position="760"/>
        <end position="1651"/>
    </location>
</feature>
<evidence type="ECO:0000313" key="9">
    <source>
        <dbReference type="Proteomes" id="UP000494256"/>
    </source>
</evidence>
<dbReference type="InterPro" id="IPR018247">
    <property type="entry name" value="EF_Hand_1_Ca_BS"/>
</dbReference>
<evidence type="ECO:0000256" key="3">
    <source>
        <dbReference type="ARBA" id="ARBA00022837"/>
    </source>
</evidence>
<feature type="region of interest" description="Disordered" evidence="4">
    <location>
        <begin position="1112"/>
        <end position="1148"/>
    </location>
</feature>
<dbReference type="Pfam" id="PF06337">
    <property type="entry name" value="DUSP"/>
    <property type="match status" value="1"/>
</dbReference>
<dbReference type="GO" id="GO:0004843">
    <property type="term" value="F:cysteine-type deubiquitinase activity"/>
    <property type="evidence" value="ECO:0007669"/>
    <property type="project" value="UniProtKB-EC"/>
</dbReference>
<dbReference type="SMART" id="SM00695">
    <property type="entry name" value="DUSP"/>
    <property type="match status" value="1"/>
</dbReference>
<dbReference type="Gene3D" id="3.10.20.90">
    <property type="entry name" value="Phosphatidylinositol 3-kinase Catalytic Subunit, Chain A, domain 1"/>
    <property type="match status" value="1"/>
</dbReference>
<feature type="domain" description="EF-hand" evidence="5">
    <location>
        <begin position="273"/>
        <end position="308"/>
    </location>
</feature>
<feature type="region of interest" description="Disordered" evidence="4">
    <location>
        <begin position="1512"/>
        <end position="1555"/>
    </location>
</feature>
<evidence type="ECO:0000259" key="6">
    <source>
        <dbReference type="PROSITE" id="PS50235"/>
    </source>
</evidence>
<dbReference type="PRINTS" id="PR00450">
    <property type="entry name" value="RECOVERIN"/>
</dbReference>
<dbReference type="SUPFAM" id="SSF47473">
    <property type="entry name" value="EF-hand"/>
    <property type="match status" value="2"/>
</dbReference>
<dbReference type="PROSITE" id="PS50235">
    <property type="entry name" value="USP_3"/>
    <property type="match status" value="1"/>
</dbReference>
<evidence type="ECO:0000256" key="1">
    <source>
        <dbReference type="ARBA" id="ARBA00000707"/>
    </source>
</evidence>
<dbReference type="Pfam" id="PF13833">
    <property type="entry name" value="EF-hand_8"/>
    <property type="match status" value="1"/>
</dbReference>
<feature type="compositionally biased region" description="Polar residues" evidence="4">
    <location>
        <begin position="316"/>
        <end position="326"/>
    </location>
</feature>
<dbReference type="Gene3D" id="3.30.2230.10">
    <property type="entry name" value="DUSP-like"/>
    <property type="match status" value="1"/>
</dbReference>
<evidence type="ECO:0000256" key="4">
    <source>
        <dbReference type="SAM" id="MobiDB-lite"/>
    </source>
</evidence>
<feature type="region of interest" description="Disordered" evidence="4">
    <location>
        <begin position="316"/>
        <end position="335"/>
    </location>
</feature>
<comment type="catalytic activity">
    <reaction evidence="1">
        <text>Thiol-dependent hydrolysis of ester, thioester, amide, peptide and isopeptide bonds formed by the C-terminal Gly of ubiquitin (a 76-residue protein attached to proteins as an intracellular targeting signal).</text>
        <dbReference type="EC" id="3.4.19.12"/>
    </reaction>
</comment>
<feature type="domain" description="DUSP" evidence="7">
    <location>
        <begin position="433"/>
        <end position="609"/>
    </location>
</feature>
<dbReference type="PROSITE" id="PS51283">
    <property type="entry name" value="DUSP"/>
    <property type="match status" value="1"/>
</dbReference>
<evidence type="ECO:0000259" key="7">
    <source>
        <dbReference type="PROSITE" id="PS51283"/>
    </source>
</evidence>
<dbReference type="PROSITE" id="PS00972">
    <property type="entry name" value="USP_1"/>
    <property type="match status" value="1"/>
</dbReference>
<dbReference type="OrthoDB" id="7472182at2759"/>
<dbReference type="EC" id="3.4.19.12" evidence="2"/>
<evidence type="ECO:0000313" key="8">
    <source>
        <dbReference type="EMBL" id="CAB3219964.1"/>
    </source>
</evidence>
<feature type="region of interest" description="Disordered" evidence="4">
    <location>
        <begin position="1295"/>
        <end position="1319"/>
    </location>
</feature>
<dbReference type="InterPro" id="IPR001394">
    <property type="entry name" value="Peptidase_C19_UCH"/>
</dbReference>
<dbReference type="EMBL" id="CADEBD010000024">
    <property type="protein sequence ID" value="CAB3219964.1"/>
    <property type="molecule type" value="Genomic_DNA"/>
</dbReference>
<dbReference type="PROSITE" id="PS00018">
    <property type="entry name" value="EF_HAND_1"/>
    <property type="match status" value="2"/>
</dbReference>
<organism evidence="8 9">
    <name type="scientific">Arctia plantaginis</name>
    <name type="common">Wood tiger moth</name>
    <name type="synonym">Phalaena plantaginis</name>
    <dbReference type="NCBI Taxonomy" id="874455"/>
    <lineage>
        <taxon>Eukaryota</taxon>
        <taxon>Metazoa</taxon>
        <taxon>Ecdysozoa</taxon>
        <taxon>Arthropoda</taxon>
        <taxon>Hexapoda</taxon>
        <taxon>Insecta</taxon>
        <taxon>Pterygota</taxon>
        <taxon>Neoptera</taxon>
        <taxon>Endopterygota</taxon>
        <taxon>Lepidoptera</taxon>
        <taxon>Glossata</taxon>
        <taxon>Ditrysia</taxon>
        <taxon>Noctuoidea</taxon>
        <taxon>Erebidae</taxon>
        <taxon>Arctiinae</taxon>
        <taxon>Arctia</taxon>
    </lineage>
</organism>
<feature type="region of interest" description="Disordered" evidence="4">
    <location>
        <begin position="525"/>
        <end position="549"/>
    </location>
</feature>
<dbReference type="InterPro" id="IPR035927">
    <property type="entry name" value="DUSP-like_sf"/>
</dbReference>
<dbReference type="InterPro" id="IPR050185">
    <property type="entry name" value="Ub_carboxyl-term_hydrolase"/>
</dbReference>
<dbReference type="InterPro" id="IPR028889">
    <property type="entry name" value="USP"/>
</dbReference>
<gene>
    <name evidence="8" type="ORF">APLA_LOCUS110</name>
</gene>
<dbReference type="InterPro" id="IPR002048">
    <property type="entry name" value="EF_hand_dom"/>
</dbReference>
<feature type="compositionally biased region" description="Acidic residues" evidence="4">
    <location>
        <begin position="1512"/>
        <end position="1524"/>
    </location>
</feature>
<comment type="caution">
    <text evidence="8">The sequence shown here is derived from an EMBL/GenBank/DDBJ whole genome shotgun (WGS) entry which is preliminary data.</text>
</comment>
<dbReference type="GO" id="GO:0005794">
    <property type="term" value="C:Golgi apparatus"/>
    <property type="evidence" value="ECO:0007669"/>
    <property type="project" value="TreeGrafter"/>
</dbReference>
<dbReference type="GO" id="GO:0016579">
    <property type="term" value="P:protein deubiquitination"/>
    <property type="evidence" value="ECO:0007669"/>
    <property type="project" value="InterPro"/>
</dbReference>
<feature type="compositionally biased region" description="Polar residues" evidence="4">
    <location>
        <begin position="1118"/>
        <end position="1134"/>
    </location>
</feature>
<dbReference type="SUPFAM" id="SSF143791">
    <property type="entry name" value="DUSP-like"/>
    <property type="match status" value="1"/>
</dbReference>
<dbReference type="InterPro" id="IPR011992">
    <property type="entry name" value="EF-hand-dom_pair"/>
</dbReference>